<dbReference type="InterPro" id="IPR011009">
    <property type="entry name" value="Kinase-like_dom_sf"/>
</dbReference>
<dbReference type="PANTHER" id="PTHR37171:SF1">
    <property type="entry name" value="SERINE_THREONINE-PROTEIN KINASE YRZF-RELATED"/>
    <property type="match status" value="1"/>
</dbReference>
<dbReference type="InterPro" id="IPR052396">
    <property type="entry name" value="Meiotic_Drive_Suppr_Kinase"/>
</dbReference>
<dbReference type="eggNOG" id="ENOG502T0Z5">
    <property type="taxonomic scope" value="Eukaryota"/>
</dbReference>
<dbReference type="Gene3D" id="1.10.510.10">
    <property type="entry name" value="Transferase(Phosphotransferase) domain 1"/>
    <property type="match status" value="1"/>
</dbReference>
<reference evidence="1 2" key="1">
    <citation type="journal article" date="2011" name="Science">
        <title>The Selaginella genome identifies genetic changes associated with the evolution of vascular plants.</title>
        <authorList>
            <person name="Banks J.A."/>
            <person name="Nishiyama T."/>
            <person name="Hasebe M."/>
            <person name="Bowman J.L."/>
            <person name="Gribskov M."/>
            <person name="dePamphilis C."/>
            <person name="Albert V.A."/>
            <person name="Aono N."/>
            <person name="Aoyama T."/>
            <person name="Ambrose B.A."/>
            <person name="Ashton N.W."/>
            <person name="Axtell M.J."/>
            <person name="Barker E."/>
            <person name="Barker M.S."/>
            <person name="Bennetzen J.L."/>
            <person name="Bonawitz N.D."/>
            <person name="Chapple C."/>
            <person name="Cheng C."/>
            <person name="Correa L.G."/>
            <person name="Dacre M."/>
            <person name="DeBarry J."/>
            <person name="Dreyer I."/>
            <person name="Elias M."/>
            <person name="Engstrom E.M."/>
            <person name="Estelle M."/>
            <person name="Feng L."/>
            <person name="Finet C."/>
            <person name="Floyd S.K."/>
            <person name="Frommer W.B."/>
            <person name="Fujita T."/>
            <person name="Gramzow L."/>
            <person name="Gutensohn M."/>
            <person name="Harholt J."/>
            <person name="Hattori M."/>
            <person name="Heyl A."/>
            <person name="Hirai T."/>
            <person name="Hiwatashi Y."/>
            <person name="Ishikawa M."/>
            <person name="Iwata M."/>
            <person name="Karol K.G."/>
            <person name="Koehler B."/>
            <person name="Kolukisaoglu U."/>
            <person name="Kubo M."/>
            <person name="Kurata T."/>
            <person name="Lalonde S."/>
            <person name="Li K."/>
            <person name="Li Y."/>
            <person name="Litt A."/>
            <person name="Lyons E."/>
            <person name="Manning G."/>
            <person name="Maruyama T."/>
            <person name="Michael T.P."/>
            <person name="Mikami K."/>
            <person name="Miyazaki S."/>
            <person name="Morinaga S."/>
            <person name="Murata T."/>
            <person name="Mueller-Roeber B."/>
            <person name="Nelson D.R."/>
            <person name="Obara M."/>
            <person name="Oguri Y."/>
            <person name="Olmstead R.G."/>
            <person name="Onodera N."/>
            <person name="Petersen B.L."/>
            <person name="Pils B."/>
            <person name="Prigge M."/>
            <person name="Rensing S.A."/>
            <person name="Riano-Pachon D.M."/>
            <person name="Roberts A.W."/>
            <person name="Sato Y."/>
            <person name="Scheller H.V."/>
            <person name="Schulz B."/>
            <person name="Schulz C."/>
            <person name="Shakirov E.V."/>
            <person name="Shibagaki N."/>
            <person name="Shinohara N."/>
            <person name="Shippen D.E."/>
            <person name="Soerensen I."/>
            <person name="Sotooka R."/>
            <person name="Sugimoto N."/>
            <person name="Sugita M."/>
            <person name="Sumikawa N."/>
            <person name="Tanurdzic M."/>
            <person name="Theissen G."/>
            <person name="Ulvskov P."/>
            <person name="Wakazuki S."/>
            <person name="Weng J.K."/>
            <person name="Willats W.W."/>
            <person name="Wipf D."/>
            <person name="Wolf P.G."/>
            <person name="Yang L."/>
            <person name="Zimmer A.D."/>
            <person name="Zhu Q."/>
            <person name="Mitros T."/>
            <person name="Hellsten U."/>
            <person name="Loque D."/>
            <person name="Otillar R."/>
            <person name="Salamov A."/>
            <person name="Schmutz J."/>
            <person name="Shapiro H."/>
            <person name="Lindquist E."/>
            <person name="Lucas S."/>
            <person name="Rokhsar D."/>
            <person name="Grigoriev I.V."/>
        </authorList>
    </citation>
    <scope>NUCLEOTIDE SEQUENCE [LARGE SCALE GENOMIC DNA]</scope>
</reference>
<dbReference type="SUPFAM" id="SSF56112">
    <property type="entry name" value="Protein kinase-like (PK-like)"/>
    <property type="match status" value="1"/>
</dbReference>
<organism evidence="2">
    <name type="scientific">Selaginella moellendorffii</name>
    <name type="common">Spikemoss</name>
    <dbReference type="NCBI Taxonomy" id="88036"/>
    <lineage>
        <taxon>Eukaryota</taxon>
        <taxon>Viridiplantae</taxon>
        <taxon>Streptophyta</taxon>
        <taxon>Embryophyta</taxon>
        <taxon>Tracheophyta</taxon>
        <taxon>Lycopodiopsida</taxon>
        <taxon>Selaginellales</taxon>
        <taxon>Selaginellaceae</taxon>
        <taxon>Selaginella</taxon>
    </lineage>
</organism>
<evidence type="ECO:0000313" key="2">
    <source>
        <dbReference type="Proteomes" id="UP000001514"/>
    </source>
</evidence>
<dbReference type="Gramene" id="EFJ15614">
    <property type="protein sequence ID" value="EFJ15614"/>
    <property type="gene ID" value="SELMODRAFT_422665"/>
</dbReference>
<name>D8SJ54_SELML</name>
<dbReference type="Proteomes" id="UP000001514">
    <property type="component" value="Unassembled WGS sequence"/>
</dbReference>
<gene>
    <name evidence="1" type="ORF">SELMODRAFT_422665</name>
</gene>
<sequence>MAVSLFSLLRTHIPSPGFTGSSPLCDSLIGEHTPSGGYKVWESFASELQLFLSALYSQPDSAPVFTDPHPLVGAETTNREEASARLYASLVIPVQELSAEYHRRFQVGGGLHLTHIEAAFVMYGNADESTSQPPNAFATNTLRGFLVLEPDVLLQGLTVSGGDAHKIFARAAGYLYYNRSGLSREEDVFQVSDHVVFDMNSPPHGARSPTLFEALFFLMHLMFQESNLPRPQQRLDQPFPRRKRIKYNSAGPSTVNARSRIYKEQAVDLRTQMSELCRSMNFSFKDIEDIVTLQLSDLKLSSWRQIHSGEQVSVFQGRFKGEKAVFKSVDVCKAPDKLRKMVREVWVMARLKSLQGDVIPRLYASGFLDGGIWLTIMQDIGGTSIDKNYEELYKDSYLTAAKSALSVIHRANASHGRVESSNIIVGEGGKVMWIDLEAVCFFGCDGDADDLLHFVREDLKQIPVCRSN</sequence>
<accession>D8SJ54</accession>
<evidence type="ECO:0008006" key="3">
    <source>
        <dbReference type="Google" id="ProtNLM"/>
    </source>
</evidence>
<dbReference type="InParanoid" id="D8SJ54"/>
<dbReference type="PANTHER" id="PTHR37171">
    <property type="entry name" value="SERINE/THREONINE-PROTEIN KINASE YRZF-RELATED"/>
    <property type="match status" value="1"/>
</dbReference>
<dbReference type="AlphaFoldDB" id="D8SJ54"/>
<dbReference type="KEGG" id="smo:SELMODRAFT_422665"/>
<evidence type="ECO:0000313" key="1">
    <source>
        <dbReference type="EMBL" id="EFJ15614.1"/>
    </source>
</evidence>
<dbReference type="HOGENOM" id="CLU_053234_0_0_1"/>
<protein>
    <recommendedName>
        <fullName evidence="3">Protein kinase domain-containing protein</fullName>
    </recommendedName>
</protein>
<proteinExistence type="predicted"/>
<dbReference type="EMBL" id="GL377622">
    <property type="protein sequence ID" value="EFJ15614.1"/>
    <property type="molecule type" value="Genomic_DNA"/>
</dbReference>
<keyword evidence="2" id="KW-1185">Reference proteome</keyword>